<dbReference type="Gene3D" id="1.25.10.10">
    <property type="entry name" value="Leucine-rich Repeat Variant"/>
    <property type="match status" value="1"/>
</dbReference>
<dbReference type="InterPro" id="IPR018712">
    <property type="entry name" value="Tle1-like_cat"/>
</dbReference>
<evidence type="ECO:0000259" key="1">
    <source>
        <dbReference type="Pfam" id="PF09994"/>
    </source>
</evidence>
<gene>
    <name evidence="2" type="ORF">GALMADRAFT_407064</name>
</gene>
<accession>A0A067TCC1</accession>
<proteinExistence type="predicted"/>
<dbReference type="HOGENOM" id="CLU_005049_5_1_1"/>
<dbReference type="OrthoDB" id="538223at2759"/>
<name>A0A067TCC1_GALM3</name>
<dbReference type="SUPFAM" id="SSF53474">
    <property type="entry name" value="alpha/beta-Hydrolases"/>
    <property type="match status" value="1"/>
</dbReference>
<evidence type="ECO:0000313" key="3">
    <source>
        <dbReference type="Proteomes" id="UP000027222"/>
    </source>
</evidence>
<sequence>MSNYPSAKGFCKCRDPHRGRNLVVCIDGTTNKYGAKWTNVLELFSRLETEGQMRYYKNGIGARDFSLRPSLLFDNTVDQAIAWNVERGIQLAYHWLSERYKPGDRIFLFGFSRGAFQVRSLAAMIDAVGLVPEGHEEQIPYAYKLYMRLKTASQEETTRELVETFKDKLSTANVQVHFVGVWDTVSSVGLIRGKEATLSNSSNHACIFRQALALDECRVKFQPECISKNNSDPLPSNSKEVWFAGSHSEVGGVHSLMDKALEMRNPALSWMQNEAILAGLLFKECSGEWDTNDLGKRLPERSLKGSWWFAEYFPVLRLSRKHPDKTTRSLHRGRGRVIYTGQKIHASVAFCAPEYVPRASFGDDPDSTQWKDFVAKGLAGTLAASPNWQCRIEMDLFDVSASYGLLESLANIKLCPQISEDVSLHTMKRLTFISGLRGGLKAIAAFHNVKDALEQFLEFEEPTMISSIPKTPLLFLATLRLVVRLVSSHSGTTSKTEAAKKVIELNSWGSEVLARPIIYRAVVNLLGSKSGRIRVASAKTVTSLSTLDSCRKEISKMETGPISSLVQMLGTRYENGPAVNALAALQETNFKDQLFPAIKSLLKLLKGAESVTAATGPDRAAAAKAADNAAAAASVLSLLARDDTARSELLKSKEVIPALRKMLDRDSRSWSAASTTLICLTSGQDFNHIIKETNPVNRLVQLLKNENYNYGPTADELVVIAPSEIARASMIILGAVTRLQQLLRTDNPGPATSALIKLAAYEELRRAMYDNIIYLIETLGEKPGPAVI</sequence>
<dbReference type="PANTHER" id="PTHR33840:SF2">
    <property type="entry name" value="TLE1 PHOSPHOLIPASE DOMAIN-CONTAINING PROTEIN"/>
    <property type="match status" value="1"/>
</dbReference>
<dbReference type="PANTHER" id="PTHR33840">
    <property type="match status" value="1"/>
</dbReference>
<dbReference type="SUPFAM" id="SSF48371">
    <property type="entry name" value="ARM repeat"/>
    <property type="match status" value="1"/>
</dbReference>
<dbReference type="InterPro" id="IPR016024">
    <property type="entry name" value="ARM-type_fold"/>
</dbReference>
<dbReference type="Proteomes" id="UP000027222">
    <property type="component" value="Unassembled WGS sequence"/>
</dbReference>
<evidence type="ECO:0000313" key="2">
    <source>
        <dbReference type="EMBL" id="KDR77529.1"/>
    </source>
</evidence>
<dbReference type="Pfam" id="PF09994">
    <property type="entry name" value="T6SS_Tle1-like_cat"/>
    <property type="match status" value="1"/>
</dbReference>
<protein>
    <recommendedName>
        <fullName evidence="1">T6SS Phospholipase effector Tle1-like catalytic domain-containing protein</fullName>
    </recommendedName>
</protein>
<dbReference type="InterPro" id="IPR011989">
    <property type="entry name" value="ARM-like"/>
</dbReference>
<dbReference type="AlphaFoldDB" id="A0A067TCC1"/>
<feature type="domain" description="T6SS Phospholipase effector Tle1-like catalytic" evidence="1">
    <location>
        <begin position="20"/>
        <end position="273"/>
    </location>
</feature>
<reference evidence="3" key="1">
    <citation type="journal article" date="2014" name="Proc. Natl. Acad. Sci. U.S.A.">
        <title>Extensive sampling of basidiomycete genomes demonstrates inadequacy of the white-rot/brown-rot paradigm for wood decay fungi.</title>
        <authorList>
            <person name="Riley R."/>
            <person name="Salamov A.A."/>
            <person name="Brown D.W."/>
            <person name="Nagy L.G."/>
            <person name="Floudas D."/>
            <person name="Held B.W."/>
            <person name="Levasseur A."/>
            <person name="Lombard V."/>
            <person name="Morin E."/>
            <person name="Otillar R."/>
            <person name="Lindquist E.A."/>
            <person name="Sun H."/>
            <person name="LaButti K.M."/>
            <person name="Schmutz J."/>
            <person name="Jabbour D."/>
            <person name="Luo H."/>
            <person name="Baker S.E."/>
            <person name="Pisabarro A.G."/>
            <person name="Walton J.D."/>
            <person name="Blanchette R.A."/>
            <person name="Henrissat B."/>
            <person name="Martin F."/>
            <person name="Cullen D."/>
            <person name="Hibbett D.S."/>
            <person name="Grigoriev I.V."/>
        </authorList>
    </citation>
    <scope>NUCLEOTIDE SEQUENCE [LARGE SCALE GENOMIC DNA]</scope>
    <source>
        <strain evidence="3">CBS 339.88</strain>
    </source>
</reference>
<keyword evidence="3" id="KW-1185">Reference proteome</keyword>
<dbReference type="InterPro" id="IPR029058">
    <property type="entry name" value="AB_hydrolase_fold"/>
</dbReference>
<dbReference type="STRING" id="685588.A0A067TCC1"/>
<dbReference type="EMBL" id="KL142376">
    <property type="protein sequence ID" value="KDR77529.1"/>
    <property type="molecule type" value="Genomic_DNA"/>
</dbReference>
<organism evidence="2 3">
    <name type="scientific">Galerina marginata (strain CBS 339.88)</name>
    <dbReference type="NCBI Taxonomy" id="685588"/>
    <lineage>
        <taxon>Eukaryota</taxon>
        <taxon>Fungi</taxon>
        <taxon>Dikarya</taxon>
        <taxon>Basidiomycota</taxon>
        <taxon>Agaricomycotina</taxon>
        <taxon>Agaricomycetes</taxon>
        <taxon>Agaricomycetidae</taxon>
        <taxon>Agaricales</taxon>
        <taxon>Agaricineae</taxon>
        <taxon>Strophariaceae</taxon>
        <taxon>Galerina</taxon>
    </lineage>
</organism>